<proteinExistence type="predicted"/>
<dbReference type="SUPFAM" id="SSF89796">
    <property type="entry name" value="CoA-transferase family III (CaiB/BaiF)"/>
    <property type="match status" value="1"/>
</dbReference>
<dbReference type="InterPro" id="IPR050483">
    <property type="entry name" value="CoA-transferase_III_domain"/>
</dbReference>
<accession>A0ABW5ANH4</accession>
<gene>
    <name evidence="2" type="ORF">ACFSOX_15940</name>
</gene>
<dbReference type="Gene3D" id="3.40.50.10540">
    <property type="entry name" value="Crotonobetainyl-coa:carnitine coa-transferase, domain 1"/>
    <property type="match status" value="1"/>
</dbReference>
<keyword evidence="1 2" id="KW-0808">Transferase</keyword>
<dbReference type="InterPro" id="IPR044855">
    <property type="entry name" value="CoA-Trfase_III_dom3_sf"/>
</dbReference>
<reference evidence="3" key="1">
    <citation type="journal article" date="2019" name="Int. J. Syst. Evol. Microbiol.">
        <title>The Global Catalogue of Microorganisms (GCM) 10K type strain sequencing project: providing services to taxonomists for standard genome sequencing and annotation.</title>
        <authorList>
            <consortium name="The Broad Institute Genomics Platform"/>
            <consortium name="The Broad Institute Genome Sequencing Center for Infectious Disease"/>
            <person name="Wu L."/>
            <person name="Ma J."/>
        </authorList>
    </citation>
    <scope>NUCLEOTIDE SEQUENCE [LARGE SCALE GENOMIC DNA]</scope>
    <source>
        <strain evidence="3">CGMCC 1.6774</strain>
    </source>
</reference>
<dbReference type="GO" id="GO:0016740">
    <property type="term" value="F:transferase activity"/>
    <property type="evidence" value="ECO:0007669"/>
    <property type="project" value="UniProtKB-KW"/>
</dbReference>
<dbReference type="Gene3D" id="3.30.1540.10">
    <property type="entry name" value="formyl-coa transferase, domain 3"/>
    <property type="match status" value="1"/>
</dbReference>
<dbReference type="PANTHER" id="PTHR48207">
    <property type="entry name" value="SUCCINATE--HYDROXYMETHYLGLUTARATE COA-TRANSFERASE"/>
    <property type="match status" value="1"/>
</dbReference>
<dbReference type="Proteomes" id="UP001597314">
    <property type="component" value="Unassembled WGS sequence"/>
</dbReference>
<evidence type="ECO:0000256" key="1">
    <source>
        <dbReference type="ARBA" id="ARBA00022679"/>
    </source>
</evidence>
<dbReference type="PANTHER" id="PTHR48207:SF3">
    <property type="entry name" value="SUCCINATE--HYDROXYMETHYLGLUTARATE COA-TRANSFERASE"/>
    <property type="match status" value="1"/>
</dbReference>
<dbReference type="RefSeq" id="WP_378478802.1">
    <property type="nucleotide sequence ID" value="NZ_JBHUIW010000019.1"/>
</dbReference>
<dbReference type="InterPro" id="IPR023606">
    <property type="entry name" value="CoA-Trfase_III_dom_1_sf"/>
</dbReference>
<keyword evidence="3" id="KW-1185">Reference proteome</keyword>
<name>A0ABW5ANH4_9BRAD</name>
<dbReference type="InterPro" id="IPR003673">
    <property type="entry name" value="CoA-Trfase_fam_III"/>
</dbReference>
<evidence type="ECO:0000313" key="2">
    <source>
        <dbReference type="EMBL" id="MFD2183647.1"/>
    </source>
</evidence>
<dbReference type="EMBL" id="JBHUIW010000019">
    <property type="protein sequence ID" value="MFD2183647.1"/>
    <property type="molecule type" value="Genomic_DNA"/>
</dbReference>
<sequence>MTQDATSSGPTGIEPSRTGPLAHLRVLDLTQFLSGPYATQIFGDLGADVIKIEAPEGDITRDLPPHFVGGQSAYYLSINRNKKSLAIDLKRPEGRRLVRALALSCDIVVENYRPGVLARLGLAYDDLAAEKPAIIWCSISGFGQDGPYRDRQAYDMIAQAMSGGMSLTGEPDGPPVRSGIPLGDIAAGLYGVIGILAAHAEAVRTGRGKCVDVAMLDCQIAMLSYQAAYYLVSGTVPGRQGRGHDSIPTYRAFLCGDGLEVAITANTERMWRNLCRVLDLPGLADDPRFAVNARRQENREALWAILEEAFRQRPAAAWVADLLDAHIPAAVINTLDRSLSDPQVLHRGMVLALAGPAGEALRVAGNPIKFVGESEAPHRYPPALAADDESVLADLLKLPAEEIAALARSGVIGARRRVPGEGAG</sequence>
<organism evidence="2 3">
    <name type="scientific">Rhodoplanes azumiensis</name>
    <dbReference type="NCBI Taxonomy" id="1897628"/>
    <lineage>
        <taxon>Bacteria</taxon>
        <taxon>Pseudomonadati</taxon>
        <taxon>Pseudomonadota</taxon>
        <taxon>Alphaproteobacteria</taxon>
        <taxon>Hyphomicrobiales</taxon>
        <taxon>Nitrobacteraceae</taxon>
        <taxon>Rhodoplanes</taxon>
    </lineage>
</organism>
<comment type="caution">
    <text evidence="2">The sequence shown here is derived from an EMBL/GenBank/DDBJ whole genome shotgun (WGS) entry which is preliminary data.</text>
</comment>
<protein>
    <submittedName>
        <fullName evidence="2">CaiB/BaiF CoA transferase family protein</fullName>
    </submittedName>
</protein>
<dbReference type="Pfam" id="PF02515">
    <property type="entry name" value="CoA_transf_3"/>
    <property type="match status" value="1"/>
</dbReference>
<evidence type="ECO:0000313" key="3">
    <source>
        <dbReference type="Proteomes" id="UP001597314"/>
    </source>
</evidence>